<gene>
    <name evidence="1" type="ORF">FNA67_10295</name>
</gene>
<sequence length="299" mass="30986">MSGGITVLRAGPLATIQDAGRFGMLRYGIAASGPMVRSAFAVAGTLLGGRAGAAIEFTRTGLDFRAEGEVEAAFSGGAFNLSVNGEARDWNSALQLAAGDLVRVAPGVWGNYGYVRFGREIAVPLLLGSRATNSTVGLGGFGGRALVTGDRVPFGDAPEQGGAEGGGSAAPSDAPVRVVWGLHADLFPGAMRQLFVDKPFEISTRLDRMGVRLARGETFPQAGILSLVSDAVVPGDIQILGDGTPIVLMRDHQPTGGYPRIATVISADLDRFAQMRPGSLVRFEPVTLTHALAAGRAAR</sequence>
<accession>A0A5B9DNS9</accession>
<keyword evidence="1" id="KW-0808">Transferase</keyword>
<dbReference type="InterPro" id="IPR052708">
    <property type="entry name" value="PxpC"/>
</dbReference>
<dbReference type="AlphaFoldDB" id="A0A5B9DNS9"/>
<dbReference type="SUPFAM" id="SSF50891">
    <property type="entry name" value="Cyclophilin-like"/>
    <property type="match status" value="1"/>
</dbReference>
<dbReference type="InterPro" id="IPR029000">
    <property type="entry name" value="Cyclophilin-like_dom_sf"/>
</dbReference>
<dbReference type="KEGG" id="yti:FNA67_10295"/>
<dbReference type="Gene3D" id="2.40.100.10">
    <property type="entry name" value="Cyclophilin-like"/>
    <property type="match status" value="1"/>
</dbReference>
<name>A0A5B9DNS9_9HYPH</name>
<dbReference type="SMART" id="SM00797">
    <property type="entry name" value="AHS2"/>
    <property type="match status" value="1"/>
</dbReference>
<proteinExistence type="predicted"/>
<evidence type="ECO:0000313" key="2">
    <source>
        <dbReference type="Proteomes" id="UP000321062"/>
    </source>
</evidence>
<reference evidence="1 2" key="1">
    <citation type="journal article" date="2015" name="Int. J. Syst. Evol. Microbiol.">
        <title>Youhaiella tibetensis gen. nov., sp. nov., isolated from subsurface sediment.</title>
        <authorList>
            <person name="Wang Y.X."/>
            <person name="Huang F.Q."/>
            <person name="Nogi Y."/>
            <person name="Pang S.J."/>
            <person name="Wang P.K."/>
            <person name="Lv J."/>
        </authorList>
    </citation>
    <scope>NUCLEOTIDE SEQUENCE [LARGE SCALE GENOMIC DNA]</scope>
    <source>
        <strain evidence="2">fig4</strain>
    </source>
</reference>
<dbReference type="Pfam" id="PF02626">
    <property type="entry name" value="CT_A_B"/>
    <property type="match status" value="1"/>
</dbReference>
<dbReference type="RefSeq" id="WP_147655974.1">
    <property type="nucleotide sequence ID" value="NZ_BMFM01000001.1"/>
</dbReference>
<keyword evidence="2" id="KW-1185">Reference proteome</keyword>
<protein>
    <submittedName>
        <fullName evidence="1">Biotin-dependent carboxyltransferase family protein</fullName>
    </submittedName>
</protein>
<dbReference type="PANTHER" id="PTHR43309:SF5">
    <property type="entry name" value="5-OXOPROLINASE SUBUNIT C"/>
    <property type="match status" value="1"/>
</dbReference>
<dbReference type="PANTHER" id="PTHR43309">
    <property type="entry name" value="5-OXOPROLINASE SUBUNIT C"/>
    <property type="match status" value="1"/>
</dbReference>
<dbReference type="Proteomes" id="UP000321062">
    <property type="component" value="Chromosome"/>
</dbReference>
<dbReference type="InterPro" id="IPR003778">
    <property type="entry name" value="CT_A_B"/>
</dbReference>
<evidence type="ECO:0000313" key="1">
    <source>
        <dbReference type="EMBL" id="QEE20535.1"/>
    </source>
</evidence>
<dbReference type="OrthoDB" id="9768696at2"/>
<organism evidence="1 2">
    <name type="scientific">Paradevosia tibetensis</name>
    <dbReference type="NCBI Taxonomy" id="1447062"/>
    <lineage>
        <taxon>Bacteria</taxon>
        <taxon>Pseudomonadati</taxon>
        <taxon>Pseudomonadota</taxon>
        <taxon>Alphaproteobacteria</taxon>
        <taxon>Hyphomicrobiales</taxon>
        <taxon>Devosiaceae</taxon>
        <taxon>Paradevosia</taxon>
    </lineage>
</organism>
<dbReference type="EMBL" id="CP041690">
    <property type="protein sequence ID" value="QEE20535.1"/>
    <property type="molecule type" value="Genomic_DNA"/>
</dbReference>
<dbReference type="GO" id="GO:0016740">
    <property type="term" value="F:transferase activity"/>
    <property type="evidence" value="ECO:0007669"/>
    <property type="project" value="UniProtKB-KW"/>
</dbReference>